<reference evidence="1 2" key="2">
    <citation type="journal article" date="1986" name="Med. Microbiol. Immunol.">
        <title>Insect iridescent virus type 6 induced toxic degenerative hepatitis in mice.</title>
        <authorList>
            <person name="Lorbacher de Ruiz H."/>
            <person name="Gelderblom H."/>
            <person name="Hofmann W."/>
            <person name="Darai G."/>
        </authorList>
    </citation>
    <scope>NUCLEOTIDE SEQUENCE [LARGE SCALE GENOMIC DNA]</scope>
</reference>
<dbReference type="Proteomes" id="UP000001359">
    <property type="component" value="Segment"/>
</dbReference>
<reference evidence="1 2" key="10">
    <citation type="journal article" date="1994" name="Nucleic Acids Res.">
        <title>Identification of genes encoding zinc finger proteins, non-histone chromosomal HMG protein homologue, and a putative GTP phosphohydrolase in the genome of Chilo iridescent virus.</title>
        <authorList>
            <person name="Schnitzler P."/>
            <person name="Hug M."/>
            <person name="Handermann M."/>
            <person name="Janssen W."/>
            <person name="Koonin E.V."/>
            <person name="Delius H."/>
            <person name="Darai C."/>
        </authorList>
    </citation>
    <scope>NUCLEOTIDE SEQUENCE [LARGE SCALE GENOMIC DNA]</scope>
</reference>
<organismHost>
    <name type="scientific">Chilo suppressalis</name>
    <name type="common">Asiatic rice borer moth</name>
    <dbReference type="NCBI Taxonomy" id="168631"/>
</organismHost>
<reference evidence="1 2" key="15">
    <citation type="journal article" date="2001" name="Virology">
        <title>Analysis of the first complete DNA sequence of an invertebrate iridovirus: coding strategy of the genome of Chilo iridescent virus.</title>
        <authorList>
            <person name="Jakob N.J."/>
            <person name="Muller K."/>
            <person name="Bahr U."/>
            <person name="Darai G."/>
        </authorList>
    </citation>
    <scope>NUCLEOTIDE SEQUENCE [LARGE SCALE GENOMIC DNA]</scope>
</reference>
<proteinExistence type="predicted"/>
<reference evidence="1 2" key="9">
    <citation type="journal article" date="1994" name="J. Gen. Virol.">
        <title>Insect iridescent virus type 6 encodes a polypeptide related to the largest subunit of eukaryotic RNA polymerase II.</title>
        <authorList>
            <person name="Schnitzler P."/>
            <person name="Sonntag K.C."/>
            <person name="Muller M."/>
            <person name="Janssen W."/>
            <person name="Bugert J.J."/>
            <person name="Koonin E.V."/>
            <person name="Darai G."/>
        </authorList>
    </citation>
    <scope>NUCLEOTIDE SEQUENCE [LARGE SCALE GENOMIC DNA]</scope>
</reference>
<organismHost>
    <name type="scientific">Gryllus bimaculatus</name>
    <name type="common">Two-spotted cricket</name>
    <dbReference type="NCBI Taxonomy" id="6999"/>
</organismHost>
<dbReference type="EMBL" id="AF303741">
    <property type="protein sequence ID" value="AAK81987.1"/>
    <property type="molecule type" value="Genomic_DNA"/>
</dbReference>
<reference evidence="1 2" key="13">
    <citation type="journal article" date="1998" name="Virus Genes">
        <title>Identification of a thymidylate synthase gene within the genome of Chilo iridescent virus.</title>
        <authorList>
            <person name="Muller K."/>
            <person name="Tidona C.A."/>
            <person name="Bahr U."/>
            <person name="Darai G."/>
        </authorList>
    </citation>
    <scope>NUCLEOTIDE SEQUENCE [LARGE SCALE GENOMIC DNA]</scope>
</reference>
<evidence type="ECO:0000313" key="1">
    <source>
        <dbReference type="EMBL" id="AAK81987.1"/>
    </source>
</evidence>
<protein>
    <submittedName>
        <fullName evidence="1">055R</fullName>
    </submittedName>
</protein>
<reference evidence="1 2" key="12">
    <citation type="journal article" date="1997" name="Virus Genes">
        <title>The DNA sequence of Chilo iridescent virus between the genome coordinates 0.101 and 0.391; similarities in coding strategy between insect and vertebrate iridoviruses.</title>
        <authorList>
            <person name="Bahr U."/>
            <person name="Tidona C.A."/>
            <person name="Darai G."/>
        </authorList>
    </citation>
    <scope>NUCLEOTIDE SEQUENCE [LARGE SCALE GENOMIC DNA]</scope>
</reference>
<organismHost>
    <name type="scientific">Gryllus campestris</name>
    <dbReference type="NCBI Taxonomy" id="58607"/>
</organismHost>
<dbReference type="RefSeq" id="NP_149518.1">
    <property type="nucleotide sequence ID" value="NC_003038.1"/>
</dbReference>
<reference evidence="1 2" key="8">
    <citation type="journal article" date="1994" name="Intervirology">
        <title>Identification of the primary structure and the coding capacity of the genome of insect iridescent virus type 6 between the genome coordinates 0.310 and 0.347 (7990 bp).</title>
        <authorList>
            <person name="Sonntag K.C."/>
            <person name="Schnitzler P."/>
            <person name="Janssen W."/>
            <person name="Darai G."/>
        </authorList>
    </citation>
    <scope>NUCLEOTIDE SEQUENCE [LARGE SCALE GENOMIC DNA]</scope>
</reference>
<reference evidence="1 2" key="11">
    <citation type="journal article" date="1994" name="Virus Genes">
        <title>Chilo iridescent virus encodes a putative helicase belonging to a distinct family within the "DEAD/H" superfamily: implications for the evolution of large DNA viruses.</title>
        <authorList>
            <person name="Sonntag K.C."/>
            <person name="Schnitzler P."/>
            <person name="Koonin E.V."/>
            <person name="Darai G."/>
        </authorList>
    </citation>
    <scope>NUCLEOTIDE SEQUENCE [LARGE SCALE GENOMIC DNA]</scope>
</reference>
<reference evidence="1 2" key="7">
    <citation type="journal article" date="1993" name="J. Gen. Virol.">
        <title>Identification of the gene encoding the major capsid protein of insect iridescent virus type 6 by polymerase chain reaction.</title>
        <authorList>
            <person name="Stohwasser R."/>
            <person name="Raab K."/>
            <person name="Schnitzler P."/>
            <person name="Janssen W."/>
            <person name="Darai G."/>
        </authorList>
    </citation>
    <scope>NUCLEOTIDE SEQUENCE [LARGE SCALE GENOMIC DNA]</scope>
</reference>
<evidence type="ECO:0000313" key="2">
    <source>
        <dbReference type="Proteomes" id="UP000001359"/>
    </source>
</evidence>
<dbReference type="KEGG" id="vg:1733092"/>
<reference evidence="1 2" key="4">
    <citation type="journal article" date="1988" name="Virology">
        <title>Identification and characterization of the repetitive DNA element in the genome of insect iridescent virus type 6.</title>
        <authorList>
            <person name="Fischer M."/>
            <person name="Schnitzler P."/>
            <person name="Delius H."/>
            <person name="Darai G."/>
        </authorList>
    </citation>
    <scope>NUCLEOTIDE SEQUENCE [LARGE SCALE GENOMIC DNA]</scope>
</reference>
<name>Q91G45_IIV6</name>
<reference evidence="1 2" key="14">
    <citation type="journal article" date="1999" name="Virus Genes">
        <title>Identification of a gene cluster within the genome of Chilo iridescent virus encoding enzymes involved in viral DNA replication and processing.</title>
        <authorList>
            <person name="Muller K."/>
            <person name="Tidona C.A."/>
            <person name="Darai G."/>
        </authorList>
    </citation>
    <scope>NUCLEOTIDE SEQUENCE [LARGE SCALE GENOMIC DNA]</scope>
</reference>
<reference evidence="1 2" key="6">
    <citation type="journal article" date="1992" name="Virus Genes">
        <title>Characterization of the third origin of DNA replication of the genome of insect iridescent virus type 6.</title>
        <authorList>
            <person name="Sonntag K.C."/>
            <person name="Darai G."/>
        </authorList>
    </citation>
    <scope>NUCLEOTIDE SEQUENCE [LARGE SCALE GENOMIC DNA]</scope>
</reference>
<dbReference type="GeneID" id="1733092"/>
<reference evidence="1 2" key="5">
    <citation type="journal article" date="1992" name="Virus Genes">
        <title>Identification and mapping of origins of DNA replication within the DNA sequences of the genome of insect iridescent virus type 6.</title>
        <authorList>
            <person name="Handermann M."/>
            <person name="Schnitzler P."/>
            <person name="Rosen-Wolff A."/>
            <person name="Raab K."/>
            <person name="Sonntag K.C."/>
            <person name="Darai G."/>
        </authorList>
    </citation>
    <scope>NUCLEOTIDE SEQUENCE [LARGE SCALE GENOMIC DNA]</scope>
</reference>
<sequence>MLVFPDPLGADIKTISSLKLNVLFSKHLKFLSFNSIIMSLIH</sequence>
<organismHost>
    <name type="scientific">Spodoptera frugiperda</name>
    <name type="common">Fall armyworm</name>
    <dbReference type="NCBI Taxonomy" id="7108"/>
</organismHost>
<organism evidence="1 2">
    <name type="scientific">Invertebrate iridescent virus 6</name>
    <name type="common">IIV-6</name>
    <name type="synonym">Chilo iridescent virus</name>
    <dbReference type="NCBI Taxonomy" id="176652"/>
    <lineage>
        <taxon>Viruses</taxon>
        <taxon>Varidnaviria</taxon>
        <taxon>Bamfordvirae</taxon>
        <taxon>Nucleocytoviricota</taxon>
        <taxon>Megaviricetes</taxon>
        <taxon>Pimascovirales</taxon>
        <taxon>Pimascovirales incertae sedis</taxon>
        <taxon>Iridoviridae</taxon>
        <taxon>Betairidovirinae</taxon>
        <taxon>Iridovirus</taxon>
        <taxon>Iridovirus chilo1</taxon>
    </lineage>
</organism>
<keyword evidence="2" id="KW-1185">Reference proteome</keyword>
<reference evidence="1 2" key="1">
    <citation type="journal article" date="1984" name="J. Virol.">
        <title>DNA analysis of insect iridescent virus 6: evidence for circular permutation and terminal redundancy.</title>
        <authorList>
            <person name="Delius H."/>
            <person name="Darai G."/>
            <person name="Fluegel R.M."/>
        </authorList>
    </citation>
    <scope>NUCLEOTIDE SEQUENCE [LARGE SCALE GENOMIC DNA]</scope>
</reference>
<organismHost>
    <name type="scientific">Acheta domesticus</name>
    <name type="common">House cricket</name>
    <dbReference type="NCBI Taxonomy" id="6997"/>
</organismHost>
<accession>Q91G45</accession>
<reference evidence="1 2" key="3">
    <citation type="journal article" date="1987" name="Virology">
        <title>Molecular cloning and physical mapping of the genome of insect iridescent virus type 6: further evidence for circular permutation of the viral genome.</title>
        <authorList>
            <person name="Schnitzler P."/>
            <person name="Soltau J.B."/>
            <person name="Fischer M."/>
            <person name="Reisner H."/>
            <person name="Scholz J."/>
            <person name="Delius H."/>
            <person name="Darai G."/>
        </authorList>
    </citation>
    <scope>NUCLEOTIDE SEQUENCE [LARGE SCALE GENOMIC DNA]</scope>
</reference>